<dbReference type="RefSeq" id="WP_093519647.1">
    <property type="nucleotide sequence ID" value="NZ_FOSK01000005.1"/>
</dbReference>
<dbReference type="Proteomes" id="UP000199598">
    <property type="component" value="Unassembled WGS sequence"/>
</dbReference>
<evidence type="ECO:0000313" key="5">
    <source>
        <dbReference type="Proteomes" id="UP000199598"/>
    </source>
</evidence>
<dbReference type="EMBL" id="FOSK01000005">
    <property type="protein sequence ID" value="SFK48007.1"/>
    <property type="molecule type" value="Genomic_DNA"/>
</dbReference>
<organism evidence="4 5">
    <name type="scientific">Pseudovibrio ascidiaceicola</name>
    <dbReference type="NCBI Taxonomy" id="285279"/>
    <lineage>
        <taxon>Bacteria</taxon>
        <taxon>Pseudomonadati</taxon>
        <taxon>Pseudomonadota</taxon>
        <taxon>Alphaproteobacteria</taxon>
        <taxon>Hyphomicrobiales</taxon>
        <taxon>Stappiaceae</taxon>
        <taxon>Pseudovibrio</taxon>
    </lineage>
</organism>
<name>A0A1I3ZVQ0_9HYPH</name>
<dbReference type="Pfam" id="PF00472">
    <property type="entry name" value="RF-1"/>
    <property type="match status" value="1"/>
</dbReference>
<proteinExistence type="inferred from homology"/>
<comment type="similarity">
    <text evidence="1">Belongs to the prokaryotic/mitochondrial release factor family.</text>
</comment>
<evidence type="ECO:0000256" key="1">
    <source>
        <dbReference type="ARBA" id="ARBA00010835"/>
    </source>
</evidence>
<dbReference type="SUPFAM" id="SSF75620">
    <property type="entry name" value="Release factor"/>
    <property type="match status" value="1"/>
</dbReference>
<dbReference type="InterPro" id="IPR017509">
    <property type="entry name" value="PrfH"/>
</dbReference>
<reference evidence="4 5" key="1">
    <citation type="submission" date="2016-10" db="EMBL/GenBank/DDBJ databases">
        <authorList>
            <person name="Varghese N."/>
            <person name="Submissions S."/>
        </authorList>
    </citation>
    <scope>NUCLEOTIDE SEQUENCE [LARGE SCALE GENOMIC DNA]</scope>
    <source>
        <strain evidence="4 5">DSM 16392</strain>
    </source>
</reference>
<comment type="caution">
    <text evidence="4">The sequence shown here is derived from an EMBL/GenBank/DDBJ whole genome shotgun (WGS) entry which is preliminary data.</text>
</comment>
<dbReference type="Gene3D" id="3.30.160.20">
    <property type="match status" value="1"/>
</dbReference>
<sequence>MTQNASLRLLVTSGDGPAECRLALRHTLSTMEKAAQKLGLSIVCDPEQYGPSVDVASVEVTLSGSGKEAFARSWYGTIKWTCQSPFRPNHKRQNWFIGVFELPSLTEDRGELKLEELRFETLRVGGPGGQHQNKTESAVRVTHVPTGLAVVARDERSQHRNKQLAVQRLKEKLAGLSVTEKDRLRKTQRQLHHELERGNPVRCFKGARFKEI</sequence>
<dbReference type="InterPro" id="IPR045853">
    <property type="entry name" value="Pep_chain_release_fac_I_sf"/>
</dbReference>
<evidence type="ECO:0000256" key="2">
    <source>
        <dbReference type="ARBA" id="ARBA00022481"/>
    </source>
</evidence>
<evidence type="ECO:0000313" key="4">
    <source>
        <dbReference type="EMBL" id="SFK48007.1"/>
    </source>
</evidence>
<keyword evidence="2" id="KW-0488">Methylation</keyword>
<keyword evidence="5" id="KW-1185">Reference proteome</keyword>
<gene>
    <name evidence="4" type="ORF">SAMN04488518_105308</name>
</gene>
<dbReference type="InterPro" id="IPR000352">
    <property type="entry name" value="Pep_chain_release_fac_I"/>
</dbReference>
<accession>A0A1I3ZVQ0</accession>
<dbReference type="PANTHER" id="PTHR43804:SF7">
    <property type="entry name" value="LD18447P"/>
    <property type="match status" value="1"/>
</dbReference>
<dbReference type="Gene3D" id="3.30.70.1660">
    <property type="match status" value="1"/>
</dbReference>
<dbReference type="InterPro" id="IPR050057">
    <property type="entry name" value="Prokaryotic/Mito_RF"/>
</dbReference>
<protein>
    <submittedName>
        <fullName evidence="4">Peptide chain release factor</fullName>
    </submittedName>
</protein>
<feature type="domain" description="Prokaryotic-type class I peptide chain release factors" evidence="3">
    <location>
        <begin position="111"/>
        <end position="190"/>
    </location>
</feature>
<dbReference type="NCBIfam" id="TIGR03072">
    <property type="entry name" value="release_prfH"/>
    <property type="match status" value="1"/>
</dbReference>
<dbReference type="PANTHER" id="PTHR43804">
    <property type="entry name" value="LD18447P"/>
    <property type="match status" value="1"/>
</dbReference>
<evidence type="ECO:0000259" key="3">
    <source>
        <dbReference type="Pfam" id="PF00472"/>
    </source>
</evidence>